<evidence type="ECO:0000256" key="1">
    <source>
        <dbReference type="ARBA" id="ARBA00006082"/>
    </source>
</evidence>
<dbReference type="GO" id="GO:0030983">
    <property type="term" value="F:mismatched DNA binding"/>
    <property type="evidence" value="ECO:0007669"/>
    <property type="project" value="InterPro"/>
</dbReference>
<dbReference type="Gene3D" id="3.30.1540.20">
    <property type="entry name" value="MutL, C-terminal domain, dimerisation subdomain"/>
    <property type="match status" value="1"/>
</dbReference>
<dbReference type="SUPFAM" id="SSF118116">
    <property type="entry name" value="DNA mismatch repair protein MutL"/>
    <property type="match status" value="1"/>
</dbReference>
<dbReference type="NCBIfam" id="TIGR00585">
    <property type="entry name" value="mutl"/>
    <property type="match status" value="1"/>
</dbReference>
<dbReference type="InterPro" id="IPR013507">
    <property type="entry name" value="DNA_mismatch_S5_2-like"/>
</dbReference>
<dbReference type="Gene3D" id="3.30.1370.100">
    <property type="entry name" value="MutL, C-terminal domain, regulatory subdomain"/>
    <property type="match status" value="1"/>
</dbReference>
<dbReference type="InterPro" id="IPR014762">
    <property type="entry name" value="DNA_mismatch_repair_CS"/>
</dbReference>
<dbReference type="InterPro" id="IPR020568">
    <property type="entry name" value="Ribosomal_Su5_D2-typ_SF"/>
</dbReference>
<dbReference type="SMART" id="SM01340">
    <property type="entry name" value="DNA_mis_repair"/>
    <property type="match status" value="1"/>
</dbReference>
<feature type="region of interest" description="Disordered" evidence="4">
    <location>
        <begin position="405"/>
        <end position="556"/>
    </location>
</feature>
<feature type="compositionally biased region" description="Acidic residues" evidence="4">
    <location>
        <begin position="543"/>
        <end position="556"/>
    </location>
</feature>
<evidence type="ECO:0000313" key="10">
    <source>
        <dbReference type="Proteomes" id="UP000836402"/>
    </source>
</evidence>
<dbReference type="GO" id="GO:0016887">
    <property type="term" value="F:ATP hydrolysis activity"/>
    <property type="evidence" value="ECO:0007669"/>
    <property type="project" value="InterPro"/>
</dbReference>
<reference evidence="7" key="3">
    <citation type="submission" date="2020-10" db="EMBL/GenBank/DDBJ databases">
        <authorList>
            <person name="Sedaghatjoo S."/>
        </authorList>
    </citation>
    <scope>NUCLEOTIDE SEQUENCE</scope>
    <source>
        <strain evidence="7">AZH3</strain>
    </source>
</reference>
<evidence type="ECO:0000313" key="9">
    <source>
        <dbReference type="Proteomes" id="UP000077671"/>
    </source>
</evidence>
<dbReference type="GO" id="GO:0032389">
    <property type="term" value="C:MutLalpha complex"/>
    <property type="evidence" value="ECO:0007669"/>
    <property type="project" value="TreeGrafter"/>
</dbReference>
<evidence type="ECO:0000259" key="6">
    <source>
        <dbReference type="SMART" id="SM01340"/>
    </source>
</evidence>
<feature type="domain" description="DNA mismatch repair protein S5" evidence="6">
    <location>
        <begin position="229"/>
        <end position="393"/>
    </location>
</feature>
<dbReference type="InterPro" id="IPR014721">
    <property type="entry name" value="Ribsml_uS5_D2-typ_fold_subgr"/>
</dbReference>
<dbReference type="FunFam" id="3.30.565.10:FF:000014">
    <property type="entry name" value="Mismatch repair endonuclease pms1, putative"/>
    <property type="match status" value="1"/>
</dbReference>
<comment type="similarity">
    <text evidence="1">Belongs to the DNA mismatch repair MutL/HexB family.</text>
</comment>
<dbReference type="Pfam" id="PF01119">
    <property type="entry name" value="DNA_mis_repair"/>
    <property type="match status" value="1"/>
</dbReference>
<dbReference type="CDD" id="cd03484">
    <property type="entry name" value="MutL_Trans_hPMS_2_like"/>
    <property type="match status" value="1"/>
</dbReference>
<feature type="region of interest" description="Disordered" evidence="4">
    <location>
        <begin position="677"/>
        <end position="696"/>
    </location>
</feature>
<feature type="compositionally biased region" description="Basic residues" evidence="4">
    <location>
        <begin position="255"/>
        <end position="264"/>
    </location>
</feature>
<dbReference type="GO" id="GO:0140664">
    <property type="term" value="F:ATP-dependent DNA damage sensor activity"/>
    <property type="evidence" value="ECO:0007669"/>
    <property type="project" value="InterPro"/>
</dbReference>
<dbReference type="AlphaFoldDB" id="A0A177VA04"/>
<keyword evidence="2" id="KW-0227">DNA damage</keyword>
<dbReference type="Proteomes" id="UP000077671">
    <property type="component" value="Unassembled WGS sequence"/>
</dbReference>
<dbReference type="Proteomes" id="UP000836402">
    <property type="component" value="Unassembled WGS sequence"/>
</dbReference>
<evidence type="ECO:0000256" key="2">
    <source>
        <dbReference type="ARBA" id="ARBA00022763"/>
    </source>
</evidence>
<organism evidence="8 9">
    <name type="scientific">Tilletia caries</name>
    <name type="common">wheat bunt fungus</name>
    <dbReference type="NCBI Taxonomy" id="13290"/>
    <lineage>
        <taxon>Eukaryota</taxon>
        <taxon>Fungi</taxon>
        <taxon>Dikarya</taxon>
        <taxon>Basidiomycota</taxon>
        <taxon>Ustilaginomycotina</taxon>
        <taxon>Exobasidiomycetes</taxon>
        <taxon>Tilletiales</taxon>
        <taxon>Tilletiaceae</taxon>
        <taxon>Tilletia</taxon>
    </lineage>
</organism>
<dbReference type="Pfam" id="PF08676">
    <property type="entry name" value="MutL_C"/>
    <property type="match status" value="1"/>
</dbReference>
<dbReference type="InterPro" id="IPR038973">
    <property type="entry name" value="MutL/Mlh/Pms-like"/>
</dbReference>
<dbReference type="GO" id="GO:0005524">
    <property type="term" value="F:ATP binding"/>
    <property type="evidence" value="ECO:0007669"/>
    <property type="project" value="InterPro"/>
</dbReference>
<dbReference type="PANTHER" id="PTHR10073:SF52">
    <property type="entry name" value="MISMATCH REPAIR ENDONUCLEASE PMS2"/>
    <property type="match status" value="1"/>
</dbReference>
<feature type="compositionally biased region" description="Acidic residues" evidence="4">
    <location>
        <begin position="445"/>
        <end position="454"/>
    </location>
</feature>
<gene>
    <name evidence="8" type="ORF">A4X03_0g4283</name>
    <name evidence="7" type="ORF">JKIAZH3_G890</name>
</gene>
<feature type="region of interest" description="Disordered" evidence="4">
    <location>
        <begin position="613"/>
        <end position="637"/>
    </location>
</feature>
<feature type="compositionally biased region" description="Polar residues" evidence="4">
    <location>
        <begin position="613"/>
        <end position="627"/>
    </location>
</feature>
<comment type="caution">
    <text evidence="8">The sequence shown here is derived from an EMBL/GenBank/DDBJ whole genome shotgun (WGS) entry which is preliminary data.</text>
</comment>
<feature type="compositionally biased region" description="Low complexity" evidence="4">
    <location>
        <begin position="493"/>
        <end position="504"/>
    </location>
</feature>
<evidence type="ECO:0000313" key="8">
    <source>
        <dbReference type="EMBL" id="KAE8258790.1"/>
    </source>
</evidence>
<reference evidence="8" key="2">
    <citation type="journal article" date="2019" name="IMA Fungus">
        <title>Genome sequencing and comparison of five Tilletia species to identify candidate genes for the detection of regulated species infecting wheat.</title>
        <authorList>
            <person name="Nguyen H.D.T."/>
            <person name="Sultana T."/>
            <person name="Kesanakurti P."/>
            <person name="Hambleton S."/>
        </authorList>
    </citation>
    <scope>NUCLEOTIDE SEQUENCE</scope>
    <source>
        <strain evidence="8">DAOMC 238032</strain>
    </source>
</reference>
<dbReference type="Pfam" id="PF13589">
    <property type="entry name" value="HATPase_c_3"/>
    <property type="match status" value="1"/>
</dbReference>
<dbReference type="InterPro" id="IPR037198">
    <property type="entry name" value="MutL_C_sf"/>
</dbReference>
<dbReference type="PROSITE" id="PS00058">
    <property type="entry name" value="DNA_MISMATCH_REPAIR_1"/>
    <property type="match status" value="1"/>
</dbReference>
<keyword evidence="10" id="KW-1185">Reference proteome</keyword>
<evidence type="ECO:0000256" key="4">
    <source>
        <dbReference type="SAM" id="MobiDB-lite"/>
    </source>
</evidence>
<dbReference type="Gene3D" id="3.30.565.10">
    <property type="entry name" value="Histidine kinase-like ATPase, C-terminal domain"/>
    <property type="match status" value="1"/>
</dbReference>
<feature type="compositionally biased region" description="Polar residues" evidence="4">
    <location>
        <begin position="405"/>
        <end position="420"/>
    </location>
</feature>
<dbReference type="InterPro" id="IPR014790">
    <property type="entry name" value="MutL_C"/>
</dbReference>
<proteinExistence type="inferred from homology"/>
<dbReference type="InterPro" id="IPR042121">
    <property type="entry name" value="MutL_C_regsub"/>
</dbReference>
<dbReference type="InterPro" id="IPR036890">
    <property type="entry name" value="HATPase_C_sf"/>
</dbReference>
<feature type="compositionally biased region" description="Low complexity" evidence="4">
    <location>
        <begin position="272"/>
        <end position="281"/>
    </location>
</feature>
<dbReference type="InterPro" id="IPR042120">
    <property type="entry name" value="MutL_C_dimsub"/>
</dbReference>
<dbReference type="EMBL" id="CAJHJG010003090">
    <property type="protein sequence ID" value="CAD6926254.1"/>
    <property type="molecule type" value="Genomic_DNA"/>
</dbReference>
<dbReference type="FunFam" id="3.30.1370.100:FF:000001">
    <property type="entry name" value="Mismatch repair endonuclease pms1, putative"/>
    <property type="match status" value="1"/>
</dbReference>
<dbReference type="InterPro" id="IPR002099">
    <property type="entry name" value="MutL/Mlh/PMS"/>
</dbReference>
<dbReference type="Gene3D" id="3.30.230.10">
    <property type="match status" value="1"/>
</dbReference>
<dbReference type="SUPFAM" id="SSF54211">
    <property type="entry name" value="Ribosomal protein S5 domain 2-like"/>
    <property type="match status" value="1"/>
</dbReference>
<name>A0A177VA04_9BASI</name>
<feature type="compositionally biased region" description="Low complexity" evidence="4">
    <location>
        <begin position="432"/>
        <end position="444"/>
    </location>
</feature>
<dbReference type="GO" id="GO:0000710">
    <property type="term" value="P:meiotic mismatch repair"/>
    <property type="evidence" value="ECO:0007669"/>
    <property type="project" value="UniProtKB-ARBA"/>
</dbReference>
<accession>A0A177VA04</accession>
<feature type="domain" description="MutL C-terminal dimerisation" evidence="5">
    <location>
        <begin position="658"/>
        <end position="836"/>
    </location>
</feature>
<evidence type="ECO:0000259" key="5">
    <source>
        <dbReference type="SMART" id="SM00853"/>
    </source>
</evidence>
<protein>
    <recommendedName>
        <fullName evidence="3">DNA mismatch repair protein PMS1</fullName>
    </recommendedName>
</protein>
<dbReference type="CDD" id="cd16926">
    <property type="entry name" value="HATPase_MutL-MLH-PMS-like"/>
    <property type="match status" value="1"/>
</dbReference>
<evidence type="ECO:0000256" key="3">
    <source>
        <dbReference type="ARBA" id="ARBA00070941"/>
    </source>
</evidence>
<sequence length="892" mass="98276">MDTGGGDSSRIRAIDQADVHRITSAQVVLDLHTAVKEVIENALDAGATSIEVRFKEYGTESFEVIDNGSGIDSKDYDAIALKHHTSKLSTFAELQEVQTFGFRGEALSSLCALASVTMHTATEMEAPVGTLLKFDKNGKVTPGTRKQPRQRGTTVTICDLFKGFPVRRREFEKNVKREYAKAQGVLQAYALIQKGVRWMVYNTPKQGGRKTIQMTMSANSSPTFLLNNVTDLFGAKVATTLDTLHLNLELPRQRLTRSKQRRTRDHTAVEGQQQQPSSDPEPISEDEDDSSQARHIEVVGAMSKLLPACGRTSADRQFFYINGRPWETTKFARIFNDVYRSNNIDRYPMIIADFRLPTASYDVNITPDKRTIFLHFESALQDSLKSALEAFVSRYHGVFNVNTSTQSAATQQSRLPTSWTKPRASDKAEIPSSSQADVTTSASDDAGDAVDDNVDAGQILSARKNGIERDNDSDDQIGGPSLKKPRLSEPKVATSSITSSPTAAHPVPGPHVYGTGAPRNDFHETEDVQIIRSTRFNSSQDREAEDVGADGTSDEDDVVMSQSLAPDVFARDLQPKTDVLSQAATPSLSASDASTLGIDIGWLQQRSITAYHSRTSSGASDETTAQGFSHAGVGQSAHEAEEQLQRVITKSDFARMGVVGQFNLGFIIARRRTQSSALADEPEDVEREDGGDTVHEQHGWMDDLFIVDQHASDEKYNFERLQAETVIKSQRLIQPRKLELPVSDELVAVEHLGTLKKNGFELEVEEEERPGSRLKLTAQPISKSVSFGPKDLAELLHLLRNLTPGSAQAQGMRCSKTRTMFASRACRSSVMVGKALTGRQMHIILNHMGTIDQPWNCPHGRPTMRHLVSITEASREKGMAEEDEIQWASLKG</sequence>
<evidence type="ECO:0000313" key="7">
    <source>
        <dbReference type="EMBL" id="CAD6926254.1"/>
    </source>
</evidence>
<reference evidence="8" key="1">
    <citation type="submission" date="2016-04" db="EMBL/GenBank/DDBJ databases">
        <authorList>
            <person name="Nguyen H.D."/>
            <person name="Kesanakurti P."/>
            <person name="Cullis J."/>
            <person name="Levesque C.A."/>
            <person name="Hambleton S."/>
        </authorList>
    </citation>
    <scope>NUCLEOTIDE SEQUENCE</scope>
    <source>
        <strain evidence="8">DAOMC 238032</strain>
    </source>
</reference>
<dbReference type="SUPFAM" id="SSF55874">
    <property type="entry name" value="ATPase domain of HSP90 chaperone/DNA topoisomerase II/histidine kinase"/>
    <property type="match status" value="1"/>
</dbReference>
<feature type="region of interest" description="Disordered" evidence="4">
    <location>
        <begin position="255"/>
        <end position="292"/>
    </location>
</feature>
<dbReference type="EMBL" id="LWDD02000564">
    <property type="protein sequence ID" value="KAE8258790.1"/>
    <property type="molecule type" value="Genomic_DNA"/>
</dbReference>
<dbReference type="SMART" id="SM00853">
    <property type="entry name" value="MutL_C"/>
    <property type="match status" value="1"/>
</dbReference>
<dbReference type="PANTHER" id="PTHR10073">
    <property type="entry name" value="DNA MISMATCH REPAIR PROTEIN MLH, PMS, MUTL"/>
    <property type="match status" value="1"/>
</dbReference>